<sequence>MKLRKSLDYVIPLILLLVQLYTLYLINTTTKHVIGDDNRFYIGIGAVLVCMVAIRFNPRIGKWITLAILLAAFFDLIVFSTVLKIMPKEVFCGIAYRFKLLPFYLLILFMTLNFRSLKRYLKWLLQREPEPQG</sequence>
<keyword evidence="1" id="KW-1133">Transmembrane helix</keyword>
<feature type="transmembrane region" description="Helical" evidence="1">
    <location>
        <begin position="38"/>
        <end position="56"/>
    </location>
</feature>
<organism evidence="2 3">
    <name type="scientific">Chitinophaga filiformis</name>
    <name type="common">Myxococcus filiformis</name>
    <name type="synonym">Flexibacter filiformis</name>
    <dbReference type="NCBI Taxonomy" id="104663"/>
    <lineage>
        <taxon>Bacteria</taxon>
        <taxon>Pseudomonadati</taxon>
        <taxon>Bacteroidota</taxon>
        <taxon>Chitinophagia</taxon>
        <taxon>Chitinophagales</taxon>
        <taxon>Chitinophagaceae</taxon>
        <taxon>Chitinophaga</taxon>
    </lineage>
</organism>
<evidence type="ECO:0000256" key="1">
    <source>
        <dbReference type="SAM" id="Phobius"/>
    </source>
</evidence>
<dbReference type="EMBL" id="FNBN01000008">
    <property type="protein sequence ID" value="SDH01054.1"/>
    <property type="molecule type" value="Genomic_DNA"/>
</dbReference>
<protein>
    <submittedName>
        <fullName evidence="2">Uncharacterized protein</fullName>
    </submittedName>
</protein>
<dbReference type="AlphaFoldDB" id="A0A1G7YX73"/>
<keyword evidence="1" id="KW-0812">Transmembrane</keyword>
<keyword evidence="1" id="KW-0472">Membrane</keyword>
<evidence type="ECO:0000313" key="2">
    <source>
        <dbReference type="EMBL" id="SDH01054.1"/>
    </source>
</evidence>
<dbReference type="Proteomes" id="UP000199045">
    <property type="component" value="Unassembled WGS sequence"/>
</dbReference>
<evidence type="ECO:0000313" key="3">
    <source>
        <dbReference type="Proteomes" id="UP000199045"/>
    </source>
</evidence>
<dbReference type="RefSeq" id="WP_089836185.1">
    <property type="nucleotide sequence ID" value="NZ_FNBN01000008.1"/>
</dbReference>
<feature type="transmembrane region" description="Helical" evidence="1">
    <location>
        <begin position="7"/>
        <end position="26"/>
    </location>
</feature>
<feature type="transmembrane region" description="Helical" evidence="1">
    <location>
        <begin position="94"/>
        <end position="114"/>
    </location>
</feature>
<name>A0A1G7YX73_CHIFI</name>
<reference evidence="2 3" key="1">
    <citation type="submission" date="2016-10" db="EMBL/GenBank/DDBJ databases">
        <authorList>
            <person name="de Groot N.N."/>
        </authorList>
    </citation>
    <scope>NUCLEOTIDE SEQUENCE [LARGE SCALE GENOMIC DNA]</scope>
    <source>
        <strain evidence="2 3">DSM 527</strain>
    </source>
</reference>
<proteinExistence type="predicted"/>
<dbReference type="STRING" id="104663.SAMN04488121_10840"/>
<accession>A0A1G7YX73</accession>
<dbReference type="OrthoDB" id="9870422at2"/>
<gene>
    <name evidence="2" type="ORF">SAMN04488121_10840</name>
</gene>
<feature type="transmembrane region" description="Helical" evidence="1">
    <location>
        <begin position="63"/>
        <end position="82"/>
    </location>
</feature>